<keyword evidence="2" id="KW-0560">Oxidoreductase</keyword>
<evidence type="ECO:0000256" key="2">
    <source>
        <dbReference type="ARBA" id="ARBA00023002"/>
    </source>
</evidence>
<dbReference type="Pfam" id="PF13561">
    <property type="entry name" value="adh_short_C2"/>
    <property type="match status" value="1"/>
</dbReference>
<keyword evidence="4" id="KW-1185">Reference proteome</keyword>
<dbReference type="Proteomes" id="UP000001192">
    <property type="component" value="Chromosome 2"/>
</dbReference>
<dbReference type="KEGG" id="bph:Bphy_5398"/>
<dbReference type="EMBL" id="CP001044">
    <property type="protein sequence ID" value="ACC74476.1"/>
    <property type="molecule type" value="Genomic_DNA"/>
</dbReference>
<organism evidence="3 4">
    <name type="scientific">Paraburkholderia phymatum (strain DSM 17167 / CIP 108236 / LMG 21445 / STM815)</name>
    <name type="common">Burkholderia phymatum</name>
    <dbReference type="NCBI Taxonomy" id="391038"/>
    <lineage>
        <taxon>Bacteria</taxon>
        <taxon>Pseudomonadati</taxon>
        <taxon>Pseudomonadota</taxon>
        <taxon>Betaproteobacteria</taxon>
        <taxon>Burkholderiales</taxon>
        <taxon>Burkholderiaceae</taxon>
        <taxon>Paraburkholderia</taxon>
    </lineage>
</organism>
<sequence precursor="true">MNSLQSKRVLIVGGSSGIGAAAAKAFASLGAQVTIASRHAQRLSAAAQEIGHGVLTAELDITDTASVDAFFAAHHAFDHVVVSAAQTPSGPVRQLPLEDASRAMDSKFWGAYRVARAAKVAEGGSLTFVSGFLAVRPSKTSVLQGAINAALEALARGLALELSPVRVNTVSPGLIATPLWSSMPDEARDRMFEGAANRLPARRVGQPQDVANAIVYLATTPYATGSTVLVDGGGAIA</sequence>
<dbReference type="OrthoDB" id="9806974at2"/>
<dbReference type="NCBIfam" id="NF005449">
    <property type="entry name" value="PRK07041.1"/>
    <property type="match status" value="1"/>
</dbReference>
<proteinExistence type="inferred from homology"/>
<dbReference type="InterPro" id="IPR036291">
    <property type="entry name" value="NAD(P)-bd_dom_sf"/>
</dbReference>
<name>B2JNH4_PARP8</name>
<evidence type="ECO:0000313" key="4">
    <source>
        <dbReference type="Proteomes" id="UP000001192"/>
    </source>
</evidence>
<dbReference type="HOGENOM" id="CLU_010194_15_1_4"/>
<comment type="similarity">
    <text evidence="1">Belongs to the short-chain dehydrogenases/reductases (SDR) family.</text>
</comment>
<dbReference type="SUPFAM" id="SSF51735">
    <property type="entry name" value="NAD(P)-binding Rossmann-fold domains"/>
    <property type="match status" value="1"/>
</dbReference>
<dbReference type="CDD" id="cd05233">
    <property type="entry name" value="SDR_c"/>
    <property type="match status" value="1"/>
</dbReference>
<dbReference type="Gene3D" id="3.40.50.720">
    <property type="entry name" value="NAD(P)-binding Rossmann-like Domain"/>
    <property type="match status" value="1"/>
</dbReference>
<dbReference type="InterPro" id="IPR051122">
    <property type="entry name" value="SDR_DHRS6-like"/>
</dbReference>
<dbReference type="AlphaFoldDB" id="B2JNH4"/>
<dbReference type="STRING" id="391038.Bphy_5398"/>
<reference evidence="4" key="1">
    <citation type="journal article" date="2014" name="Stand. Genomic Sci.">
        <title>Complete genome sequence of Burkholderia phymatum STM815(T), a broad host range and efficient nitrogen-fixing symbiont of Mimosa species.</title>
        <authorList>
            <person name="Moulin L."/>
            <person name="Klonowska A."/>
            <person name="Caroline B."/>
            <person name="Booth K."/>
            <person name="Vriezen J.A."/>
            <person name="Melkonian R."/>
            <person name="James E.K."/>
            <person name="Young J.P."/>
            <person name="Bena G."/>
            <person name="Hauser L."/>
            <person name="Land M."/>
            <person name="Kyrpides N."/>
            <person name="Bruce D."/>
            <person name="Chain P."/>
            <person name="Copeland A."/>
            <person name="Pitluck S."/>
            <person name="Woyke T."/>
            <person name="Lizotte-Waniewski M."/>
            <person name="Bristow J."/>
            <person name="Riley M."/>
        </authorList>
    </citation>
    <scope>NUCLEOTIDE SEQUENCE [LARGE SCALE GENOMIC DNA]</scope>
    <source>
        <strain evidence="4">DSM 17167 / CIP 108236 / LMG 21445 / STM815</strain>
    </source>
</reference>
<dbReference type="InterPro" id="IPR002347">
    <property type="entry name" value="SDR_fam"/>
</dbReference>
<evidence type="ECO:0000313" key="3">
    <source>
        <dbReference type="EMBL" id="ACC74476.1"/>
    </source>
</evidence>
<protein>
    <submittedName>
        <fullName evidence="3">Short-chain dehydrogenase/reductase SDR</fullName>
    </submittedName>
</protein>
<dbReference type="eggNOG" id="COG1028">
    <property type="taxonomic scope" value="Bacteria"/>
</dbReference>
<dbReference type="PANTHER" id="PTHR43477">
    <property type="entry name" value="DIHYDROANTICAPSIN 7-DEHYDROGENASE"/>
    <property type="match status" value="1"/>
</dbReference>
<accession>B2JNH4</accession>
<dbReference type="PANTHER" id="PTHR43477:SF1">
    <property type="entry name" value="DIHYDROANTICAPSIN 7-DEHYDROGENASE"/>
    <property type="match status" value="1"/>
</dbReference>
<dbReference type="RefSeq" id="WP_012404640.1">
    <property type="nucleotide sequence ID" value="NC_010623.1"/>
</dbReference>
<gene>
    <name evidence="3" type="ordered locus">Bphy_5398</name>
</gene>
<dbReference type="GO" id="GO:0016491">
    <property type="term" value="F:oxidoreductase activity"/>
    <property type="evidence" value="ECO:0007669"/>
    <property type="project" value="UniProtKB-KW"/>
</dbReference>
<evidence type="ECO:0000256" key="1">
    <source>
        <dbReference type="ARBA" id="ARBA00006484"/>
    </source>
</evidence>
<dbReference type="PRINTS" id="PR00081">
    <property type="entry name" value="GDHRDH"/>
</dbReference>